<feature type="binding site" evidence="6">
    <location>
        <position position="311"/>
    </location>
    <ligand>
        <name>[4Fe-4S] cluster</name>
        <dbReference type="ChEBI" id="CHEBI:49883"/>
        <note>4Fe-4S-S-AdoMet</note>
    </ligand>
</feature>
<protein>
    <submittedName>
        <fullName evidence="8">YgiQ family radical SAM protein</fullName>
    </submittedName>
</protein>
<dbReference type="AlphaFoldDB" id="A0A974BLZ7"/>
<organism evidence="8 9">
    <name type="scientific">Sedimentibacter hydroxybenzoicus DSM 7310</name>
    <dbReference type="NCBI Taxonomy" id="1123245"/>
    <lineage>
        <taxon>Bacteria</taxon>
        <taxon>Bacillati</taxon>
        <taxon>Bacillota</taxon>
        <taxon>Tissierellia</taxon>
        <taxon>Sedimentibacter</taxon>
    </lineage>
</organism>
<proteinExistence type="inferred from homology"/>
<dbReference type="PANTHER" id="PTHR32331:SF0">
    <property type="entry name" value="UPF0313 PROTEIN YGIQ"/>
    <property type="match status" value="1"/>
</dbReference>
<evidence type="ECO:0000313" key="8">
    <source>
        <dbReference type="EMBL" id="NYB75522.1"/>
    </source>
</evidence>
<sequence>MMDFLPVNKDDMNKRGWEQCDFVFVTGDAYVDHSSFGAAVISRLLERYGYKVGIIAQPDWKDLNSFRILGEPRLGFLVNSGNIDSMVNHYTTFRKRRSTDAYSPGGKPNLRPDRAVTVYSNRLREAYKHVPVIIGGIEASLRRFSHYDYWSDGVKRSVLLDSGADLLVYGMGEKSIIEIAEALNAGIPIEEITFINGTVYKTKDKERPFEPIFLPAYDKVISSKKKYGESFKVQYENTDSKTAKTLAEQYDTIYVVQNPPMDTLNMQELDDVYDLDYMMDYHSMYKNSGGIPALNEIKFSVTSVRGCFGGCNFCSLNFHQGRVVQARSHESIIKEVEKMIKDKDFKGYIHDVGGPTANFRIKACTKQEKHGVCKDRECMTPEKCKNLKIDHKDYLELLGKIRNVEGIKKVFIRSGIRYDYAIYDSSDAFITELVRHHVSGQLRTAPEHVSESVLSLMGKPSIKIYNQFVKKFYDKSKKINKEQYIVPYFISSHPGSRMKDAIELAEYIRDMGHIPEQVQDFYPTPGTMSTCMYYTGFNPLTGEAVYVPKDKEERKMQRALLQYNKKENYDLVLKALNKENRYDLIGFGEKCLIKPPRK</sequence>
<dbReference type="PANTHER" id="PTHR32331">
    <property type="entry name" value="UPF0313 PROTEIN YGIQ"/>
    <property type="match status" value="1"/>
</dbReference>
<reference evidence="8" key="1">
    <citation type="submission" date="2020-07" db="EMBL/GenBank/DDBJ databases">
        <title>Genomic analysis of a strain of Sedimentibacter Hydroxybenzoicus DSM7310.</title>
        <authorList>
            <person name="Ma S."/>
        </authorList>
    </citation>
    <scope>NUCLEOTIDE SEQUENCE</scope>
    <source>
        <strain evidence="8">DSM 7310</strain>
    </source>
</reference>
<keyword evidence="5 6" id="KW-0411">Iron-sulfur</keyword>
<dbReference type="PROSITE" id="PS51918">
    <property type="entry name" value="RADICAL_SAM"/>
    <property type="match status" value="1"/>
</dbReference>
<comment type="similarity">
    <text evidence="6">Belongs to the UPF0313 family.</text>
</comment>
<keyword evidence="1 6" id="KW-0004">4Fe-4S</keyword>
<dbReference type="InterPro" id="IPR058240">
    <property type="entry name" value="rSAM_sf"/>
</dbReference>
<evidence type="ECO:0000256" key="6">
    <source>
        <dbReference type="HAMAP-Rule" id="MF_01251"/>
    </source>
</evidence>
<dbReference type="InterPro" id="IPR007197">
    <property type="entry name" value="rSAM"/>
</dbReference>
<dbReference type="GO" id="GO:0003824">
    <property type="term" value="F:catalytic activity"/>
    <property type="evidence" value="ECO:0007669"/>
    <property type="project" value="InterPro"/>
</dbReference>
<evidence type="ECO:0000256" key="4">
    <source>
        <dbReference type="ARBA" id="ARBA00023004"/>
    </source>
</evidence>
<dbReference type="InterPro" id="IPR023404">
    <property type="entry name" value="rSAM_horseshoe"/>
</dbReference>
<keyword evidence="3 6" id="KW-0479">Metal-binding</keyword>
<dbReference type="NCBIfam" id="TIGR03904">
    <property type="entry name" value="SAM_YgiQ"/>
    <property type="match status" value="1"/>
</dbReference>
<keyword evidence="9" id="KW-1185">Reference proteome</keyword>
<dbReference type="GO" id="GO:0005506">
    <property type="term" value="F:iron ion binding"/>
    <property type="evidence" value="ECO:0007669"/>
    <property type="project" value="UniProtKB-UniRule"/>
</dbReference>
<feature type="domain" description="Radical SAM core" evidence="7">
    <location>
        <begin position="293"/>
        <end position="564"/>
    </location>
</feature>
<feature type="binding site" evidence="6">
    <location>
        <position position="307"/>
    </location>
    <ligand>
        <name>[4Fe-4S] cluster</name>
        <dbReference type="ChEBI" id="CHEBI:49883"/>
        <note>4Fe-4S-S-AdoMet</note>
    </ligand>
</feature>
<dbReference type="Pfam" id="PF11842">
    <property type="entry name" value="DUF3362"/>
    <property type="match status" value="1"/>
</dbReference>
<comment type="cofactor">
    <cofactor evidence="6">
        <name>[4Fe-4S] cluster</name>
        <dbReference type="ChEBI" id="CHEBI:49883"/>
    </cofactor>
    <text evidence="6">Binds 1 [4Fe-4S] cluster. The cluster is coordinated with 3 cysteines and an exchangeable S-adenosyl-L-methionine.</text>
</comment>
<dbReference type="Proteomes" id="UP000611629">
    <property type="component" value="Unassembled WGS sequence"/>
</dbReference>
<dbReference type="InterPro" id="IPR024560">
    <property type="entry name" value="UPF0313_C"/>
</dbReference>
<dbReference type="GO" id="GO:0051539">
    <property type="term" value="F:4 iron, 4 sulfur cluster binding"/>
    <property type="evidence" value="ECO:0007669"/>
    <property type="project" value="UniProtKB-KW"/>
</dbReference>
<dbReference type="SMART" id="SM00729">
    <property type="entry name" value="Elp3"/>
    <property type="match status" value="1"/>
</dbReference>
<dbReference type="InterPro" id="IPR022946">
    <property type="entry name" value="UPF0313"/>
</dbReference>
<dbReference type="EMBL" id="JACBNQ010000022">
    <property type="protein sequence ID" value="NYB75522.1"/>
    <property type="molecule type" value="Genomic_DNA"/>
</dbReference>
<evidence type="ECO:0000313" key="9">
    <source>
        <dbReference type="Proteomes" id="UP000611629"/>
    </source>
</evidence>
<evidence type="ECO:0000259" key="7">
    <source>
        <dbReference type="PROSITE" id="PS51918"/>
    </source>
</evidence>
<name>A0A974BLZ7_SEDHY</name>
<keyword evidence="4 6" id="KW-0408">Iron</keyword>
<evidence type="ECO:0000256" key="1">
    <source>
        <dbReference type="ARBA" id="ARBA00022485"/>
    </source>
</evidence>
<dbReference type="InterPro" id="IPR006638">
    <property type="entry name" value="Elp3/MiaA/NifB-like_rSAM"/>
</dbReference>
<evidence type="ECO:0000256" key="3">
    <source>
        <dbReference type="ARBA" id="ARBA00022723"/>
    </source>
</evidence>
<evidence type="ECO:0000256" key="2">
    <source>
        <dbReference type="ARBA" id="ARBA00022691"/>
    </source>
</evidence>
<dbReference type="SFLD" id="SFLDG01082">
    <property type="entry name" value="B12-binding_domain_containing"/>
    <property type="match status" value="1"/>
</dbReference>
<evidence type="ECO:0000256" key="5">
    <source>
        <dbReference type="ARBA" id="ARBA00023014"/>
    </source>
</evidence>
<accession>A0A974BLZ7</accession>
<dbReference type="SUPFAM" id="SSF102114">
    <property type="entry name" value="Radical SAM enzymes"/>
    <property type="match status" value="1"/>
</dbReference>
<gene>
    <name evidence="8" type="ORF">HZF24_15345</name>
</gene>
<dbReference type="Gene3D" id="3.80.30.20">
    <property type="entry name" value="tm_1862 like domain"/>
    <property type="match status" value="1"/>
</dbReference>
<dbReference type="InterPro" id="IPR013704">
    <property type="entry name" value="UPF0313_N"/>
</dbReference>
<dbReference type="HAMAP" id="MF_01251">
    <property type="entry name" value="UPF0313"/>
    <property type="match status" value="1"/>
</dbReference>
<dbReference type="SFLD" id="SFLDS00029">
    <property type="entry name" value="Radical_SAM"/>
    <property type="match status" value="1"/>
</dbReference>
<dbReference type="Pfam" id="PF08497">
    <property type="entry name" value="Radical_SAM_N"/>
    <property type="match status" value="1"/>
</dbReference>
<feature type="binding site" evidence="6">
    <location>
        <position position="314"/>
    </location>
    <ligand>
        <name>[4Fe-4S] cluster</name>
        <dbReference type="ChEBI" id="CHEBI:49883"/>
        <note>4Fe-4S-S-AdoMet</note>
    </ligand>
</feature>
<comment type="caution">
    <text evidence="8">The sequence shown here is derived from an EMBL/GenBank/DDBJ whole genome shotgun (WGS) entry which is preliminary data.</text>
</comment>
<dbReference type="SFLD" id="SFLDG01069">
    <property type="entry name" value="UPF0313"/>
    <property type="match status" value="1"/>
</dbReference>
<keyword evidence="2 6" id="KW-0949">S-adenosyl-L-methionine</keyword>